<sequence>MDPLTAIGFAAALVQFIELGCKITKRLVDFSNNLDQLPKAFRRVGTELPLIIDGVRRIQQQVKNDDISPSSQEALLPVLRECHDAAQRLEALLENVLPSASASSWERKKKAFLSLAHDGKVEEIAETLGKYVSVLTFHQVIRSSAPDREPIPDQPSIWWLVPFDRNAAFVGRDGIFNVIDKLLKVGEGSQPKAAMCGLGGIGKSQIAIEYCYRQRQSGIPCSVFWVNAVTSSRFEESFRRIARECGLISRDDSSTDAISLVQDWLQTRYKNPWLMVVDNADDEASFFHEKMHNGKTPSQSVPHCSHGSLIFTTRTRDMGVDLAAPAAPVMIPAFSQEEGVQLVHERLQDHCPSAELVLDLLEELEYIPLAITQAVAFILKRGKTIPQYLKLYQKNDSNRTRMLAFEFADHGRQAASMESVAKTWSVSFDWLRNNNVPAADLLCLISFFQHNGIPQRLLRGAASIEDDDSEDDELDFEDAVAALRAFSFVDVTDADVGTETVFRTHRLVQLATRWWLQSEGAAETTKWALAALRSVSRHFPPPTSVPFEDYWRTCQALSPHAELVLEYEFDGPYRRDGDIERARLLLHTGYYLAWVGDYGKAQERSEESMSLREKHLGQGAVETLESMGLLAGFLGMQSEYMGNAARAISLGEHVVALLTEIIGPDDPRTIDAMSNLGRALLTAERYDESESLQREAVARSTRVRGRHDLETLNCVSQLSVVLVGQGSDKKKIAEGIALQRELCEQKVKRLGDRHPDVLIDQHNLATMLELDRRNREEVLVLRRNTVLAMENVLGIDHCDTLVGVCDLILSLQKAQAHDQALALIDGTLAKCEKGPRKDNPISAAWVQKILSLRERSE</sequence>
<dbReference type="PANTHER" id="PTHR46082">
    <property type="entry name" value="ATP/GTP-BINDING PROTEIN-RELATED"/>
    <property type="match status" value="1"/>
</dbReference>
<dbReference type="Pfam" id="PF13424">
    <property type="entry name" value="TPR_12"/>
    <property type="match status" value="1"/>
</dbReference>
<comment type="caution">
    <text evidence="3">The sequence shown here is derived from an EMBL/GenBank/DDBJ whole genome shotgun (WGS) entry which is preliminary data.</text>
</comment>
<dbReference type="InterPro" id="IPR053137">
    <property type="entry name" value="NLR-like"/>
</dbReference>
<dbReference type="InterPro" id="IPR031352">
    <property type="entry name" value="SesA"/>
</dbReference>
<reference evidence="3" key="1">
    <citation type="journal article" date="2023" name="Mol. Phylogenet. Evol.">
        <title>Genome-scale phylogeny and comparative genomics of the fungal order Sordariales.</title>
        <authorList>
            <person name="Hensen N."/>
            <person name="Bonometti L."/>
            <person name="Westerberg I."/>
            <person name="Brannstrom I.O."/>
            <person name="Guillou S."/>
            <person name="Cros-Aarteil S."/>
            <person name="Calhoun S."/>
            <person name="Haridas S."/>
            <person name="Kuo A."/>
            <person name="Mondo S."/>
            <person name="Pangilinan J."/>
            <person name="Riley R."/>
            <person name="LaButti K."/>
            <person name="Andreopoulos B."/>
            <person name="Lipzen A."/>
            <person name="Chen C."/>
            <person name="Yan M."/>
            <person name="Daum C."/>
            <person name="Ng V."/>
            <person name="Clum A."/>
            <person name="Steindorff A."/>
            <person name="Ohm R.A."/>
            <person name="Martin F."/>
            <person name="Silar P."/>
            <person name="Natvig D.O."/>
            <person name="Lalanne C."/>
            <person name="Gautier V."/>
            <person name="Ament-Velasquez S.L."/>
            <person name="Kruys A."/>
            <person name="Hutchinson M.I."/>
            <person name="Powell A.J."/>
            <person name="Barry K."/>
            <person name="Miller A.N."/>
            <person name="Grigoriev I.V."/>
            <person name="Debuchy R."/>
            <person name="Gladieux P."/>
            <person name="Hiltunen Thoren M."/>
            <person name="Johannesson H."/>
        </authorList>
    </citation>
    <scope>NUCLEOTIDE SEQUENCE</scope>
    <source>
        <strain evidence="3">PSN243</strain>
    </source>
</reference>
<reference evidence="3" key="2">
    <citation type="submission" date="2023-05" db="EMBL/GenBank/DDBJ databases">
        <authorList>
            <consortium name="Lawrence Berkeley National Laboratory"/>
            <person name="Steindorff A."/>
            <person name="Hensen N."/>
            <person name="Bonometti L."/>
            <person name="Westerberg I."/>
            <person name="Brannstrom I.O."/>
            <person name="Guillou S."/>
            <person name="Cros-Aarteil S."/>
            <person name="Calhoun S."/>
            <person name="Haridas S."/>
            <person name="Kuo A."/>
            <person name="Mondo S."/>
            <person name="Pangilinan J."/>
            <person name="Riley R."/>
            <person name="Labutti K."/>
            <person name="Andreopoulos B."/>
            <person name="Lipzen A."/>
            <person name="Chen C."/>
            <person name="Yanf M."/>
            <person name="Daum C."/>
            <person name="Ng V."/>
            <person name="Clum A."/>
            <person name="Ohm R."/>
            <person name="Martin F."/>
            <person name="Silar P."/>
            <person name="Natvig D."/>
            <person name="Lalanne C."/>
            <person name="Gautier V."/>
            <person name="Ament-Velasquez S.L."/>
            <person name="Kruys A."/>
            <person name="Hutchinson M.I."/>
            <person name="Powell A.J."/>
            <person name="Barry K."/>
            <person name="Miller A.N."/>
            <person name="Grigoriev I.V."/>
            <person name="Debuchy R."/>
            <person name="Gladieux P."/>
            <person name="Thoren M.H."/>
            <person name="Johannesson H."/>
        </authorList>
    </citation>
    <scope>NUCLEOTIDE SEQUENCE</scope>
    <source>
        <strain evidence="3">PSN243</strain>
    </source>
</reference>
<dbReference type="InterPro" id="IPR011990">
    <property type="entry name" value="TPR-like_helical_dom_sf"/>
</dbReference>
<protein>
    <submittedName>
        <fullName evidence="3">Short-chain dehydrogenase</fullName>
    </submittedName>
</protein>
<keyword evidence="4" id="KW-1185">Reference proteome</keyword>
<dbReference type="Proteomes" id="UP001321760">
    <property type="component" value="Unassembled WGS sequence"/>
</dbReference>
<dbReference type="Pfam" id="PF17107">
    <property type="entry name" value="SesA"/>
    <property type="match status" value="1"/>
</dbReference>
<dbReference type="PANTHER" id="PTHR46082:SF6">
    <property type="entry name" value="AAA+ ATPASE DOMAIN-CONTAINING PROTEIN-RELATED"/>
    <property type="match status" value="1"/>
</dbReference>
<dbReference type="InterPro" id="IPR027417">
    <property type="entry name" value="P-loop_NTPase"/>
</dbReference>
<accession>A0AAV9G5J7</accession>
<dbReference type="SUPFAM" id="SSF52540">
    <property type="entry name" value="P-loop containing nucleoside triphosphate hydrolases"/>
    <property type="match status" value="1"/>
</dbReference>
<gene>
    <name evidence="3" type="ORF">QBC34DRAFT_336991</name>
</gene>
<dbReference type="Pfam" id="PF25000">
    <property type="entry name" value="DUF7779"/>
    <property type="match status" value="1"/>
</dbReference>
<dbReference type="EMBL" id="MU865994">
    <property type="protein sequence ID" value="KAK4443369.1"/>
    <property type="molecule type" value="Genomic_DNA"/>
</dbReference>
<dbReference type="Gene3D" id="1.25.40.10">
    <property type="entry name" value="Tetratricopeptide repeat domain"/>
    <property type="match status" value="2"/>
</dbReference>
<dbReference type="Gene3D" id="3.40.50.300">
    <property type="entry name" value="P-loop containing nucleotide triphosphate hydrolases"/>
    <property type="match status" value="1"/>
</dbReference>
<evidence type="ECO:0000259" key="1">
    <source>
        <dbReference type="Pfam" id="PF17107"/>
    </source>
</evidence>
<name>A0AAV9G5J7_9PEZI</name>
<dbReference type="InterPro" id="IPR056681">
    <property type="entry name" value="DUF7779"/>
</dbReference>
<dbReference type="SUPFAM" id="SSF48452">
    <property type="entry name" value="TPR-like"/>
    <property type="match status" value="1"/>
</dbReference>
<organism evidence="3 4">
    <name type="scientific">Podospora aff. communis PSN243</name>
    <dbReference type="NCBI Taxonomy" id="3040156"/>
    <lineage>
        <taxon>Eukaryota</taxon>
        <taxon>Fungi</taxon>
        <taxon>Dikarya</taxon>
        <taxon>Ascomycota</taxon>
        <taxon>Pezizomycotina</taxon>
        <taxon>Sordariomycetes</taxon>
        <taxon>Sordariomycetidae</taxon>
        <taxon>Sordariales</taxon>
        <taxon>Podosporaceae</taxon>
        <taxon>Podospora</taxon>
    </lineage>
</organism>
<dbReference type="AlphaFoldDB" id="A0AAV9G5J7"/>
<feature type="domain" description="NACHT-NTPase and P-loop NTPases N-terminal" evidence="1">
    <location>
        <begin position="11"/>
        <end position="135"/>
    </location>
</feature>
<evidence type="ECO:0000313" key="4">
    <source>
        <dbReference type="Proteomes" id="UP001321760"/>
    </source>
</evidence>
<feature type="domain" description="DUF7779" evidence="2">
    <location>
        <begin position="435"/>
        <end position="515"/>
    </location>
</feature>
<proteinExistence type="predicted"/>
<evidence type="ECO:0000313" key="3">
    <source>
        <dbReference type="EMBL" id="KAK4443369.1"/>
    </source>
</evidence>
<evidence type="ECO:0000259" key="2">
    <source>
        <dbReference type="Pfam" id="PF25000"/>
    </source>
</evidence>